<feature type="domain" description="Chitin-binding type-2" evidence="10">
    <location>
        <begin position="521"/>
        <end position="577"/>
    </location>
</feature>
<name>A0A7E5WPV5_TRINI</name>
<dbReference type="GO" id="GO:0008061">
    <property type="term" value="F:chitin binding"/>
    <property type="evidence" value="ECO:0007669"/>
    <property type="project" value="UniProtKB-KW"/>
</dbReference>
<dbReference type="PROSITE" id="PS01095">
    <property type="entry name" value="GH18_1"/>
    <property type="match status" value="2"/>
</dbReference>
<evidence type="ECO:0000313" key="12">
    <source>
        <dbReference type="Proteomes" id="UP000322000"/>
    </source>
</evidence>
<dbReference type="InterPro" id="IPR002557">
    <property type="entry name" value="Chitin-bd_dom"/>
</dbReference>
<feature type="region of interest" description="Disordered" evidence="8">
    <location>
        <begin position="1280"/>
        <end position="1324"/>
    </location>
</feature>
<feature type="compositionally biased region" description="Pro residues" evidence="8">
    <location>
        <begin position="1289"/>
        <end position="1300"/>
    </location>
</feature>
<keyword evidence="2" id="KW-0147">Chitin-binding</keyword>
<evidence type="ECO:0000313" key="13">
    <source>
        <dbReference type="RefSeq" id="XP_026742790.1"/>
    </source>
</evidence>
<dbReference type="FunFam" id="3.10.50.10:FF:000001">
    <property type="entry name" value="Chitinase 3-like 1"/>
    <property type="match status" value="3"/>
</dbReference>
<gene>
    <name evidence="13" type="primary">LOC113504601</name>
</gene>
<feature type="chain" id="PRO_5028917973" evidence="9">
    <location>
        <begin position="22"/>
        <end position="2978"/>
    </location>
</feature>
<feature type="domain" description="GH18" evidence="11">
    <location>
        <begin position="2608"/>
        <end position="2967"/>
    </location>
</feature>
<dbReference type="GO" id="GO:0005576">
    <property type="term" value="C:extracellular region"/>
    <property type="evidence" value="ECO:0007669"/>
    <property type="project" value="InterPro"/>
</dbReference>
<evidence type="ECO:0000256" key="8">
    <source>
        <dbReference type="SAM" id="MobiDB-lite"/>
    </source>
</evidence>
<feature type="region of interest" description="Disordered" evidence="8">
    <location>
        <begin position="2469"/>
        <end position="2534"/>
    </location>
</feature>
<dbReference type="SUPFAM" id="SSF57625">
    <property type="entry name" value="Invertebrate chitin-binding proteins"/>
    <property type="match status" value="7"/>
</dbReference>
<dbReference type="GO" id="GO:0004568">
    <property type="term" value="F:chitinase activity"/>
    <property type="evidence" value="ECO:0007669"/>
    <property type="project" value="TreeGrafter"/>
</dbReference>
<evidence type="ECO:0000256" key="7">
    <source>
        <dbReference type="RuleBase" id="RU000489"/>
    </source>
</evidence>
<evidence type="ECO:0000256" key="4">
    <source>
        <dbReference type="ARBA" id="ARBA00022801"/>
    </source>
</evidence>
<dbReference type="FunFam" id="3.10.50.10:FF:000008">
    <property type="entry name" value="Chitinase 11"/>
    <property type="match status" value="1"/>
</dbReference>
<feature type="compositionally biased region" description="Low complexity" evidence="8">
    <location>
        <begin position="1180"/>
        <end position="1206"/>
    </location>
</feature>
<feature type="region of interest" description="Disordered" evidence="8">
    <location>
        <begin position="994"/>
        <end position="1102"/>
    </location>
</feature>
<dbReference type="RefSeq" id="XP_026742790.1">
    <property type="nucleotide sequence ID" value="XM_026886989.1"/>
</dbReference>
<feature type="domain" description="GH18" evidence="11">
    <location>
        <begin position="145"/>
        <end position="510"/>
    </location>
</feature>
<feature type="compositionally biased region" description="Low complexity" evidence="8">
    <location>
        <begin position="1043"/>
        <end position="1087"/>
    </location>
</feature>
<keyword evidence="5" id="KW-1015">Disulfide bond</keyword>
<dbReference type="OrthoDB" id="76388at2759"/>
<feature type="domain" description="Chitin-binding type-2" evidence="10">
    <location>
        <begin position="2537"/>
        <end position="2589"/>
    </location>
</feature>
<feature type="region of interest" description="Disordered" evidence="8">
    <location>
        <begin position="1589"/>
        <end position="1613"/>
    </location>
</feature>
<dbReference type="SUPFAM" id="SSF51445">
    <property type="entry name" value="(Trans)glycosidases"/>
    <property type="match status" value="5"/>
</dbReference>
<organism evidence="12 13">
    <name type="scientific">Trichoplusia ni</name>
    <name type="common">Cabbage looper</name>
    <dbReference type="NCBI Taxonomy" id="7111"/>
    <lineage>
        <taxon>Eukaryota</taxon>
        <taxon>Metazoa</taxon>
        <taxon>Ecdysozoa</taxon>
        <taxon>Arthropoda</taxon>
        <taxon>Hexapoda</taxon>
        <taxon>Insecta</taxon>
        <taxon>Pterygota</taxon>
        <taxon>Neoptera</taxon>
        <taxon>Endopterygota</taxon>
        <taxon>Lepidoptera</taxon>
        <taxon>Glossata</taxon>
        <taxon>Ditrysia</taxon>
        <taxon>Noctuoidea</taxon>
        <taxon>Noctuidae</taxon>
        <taxon>Plusiinae</taxon>
        <taxon>Trichoplusia</taxon>
    </lineage>
</organism>
<dbReference type="KEGG" id="tnl:113504601"/>
<dbReference type="InterPro" id="IPR017853">
    <property type="entry name" value="GH"/>
</dbReference>
<dbReference type="Gene3D" id="3.10.50.10">
    <property type="match status" value="5"/>
</dbReference>
<dbReference type="SMART" id="SM00636">
    <property type="entry name" value="Glyco_18"/>
    <property type="match status" value="5"/>
</dbReference>
<dbReference type="GO" id="GO:0005975">
    <property type="term" value="P:carbohydrate metabolic process"/>
    <property type="evidence" value="ECO:0007669"/>
    <property type="project" value="InterPro"/>
</dbReference>
<dbReference type="InterPro" id="IPR050314">
    <property type="entry name" value="Glycosyl_Hydrlase_18"/>
</dbReference>
<feature type="region of interest" description="Disordered" evidence="8">
    <location>
        <begin position="336"/>
        <end position="357"/>
    </location>
</feature>
<feature type="compositionally biased region" description="Polar residues" evidence="8">
    <location>
        <begin position="1312"/>
        <end position="1321"/>
    </location>
</feature>
<feature type="domain" description="Chitin-binding type-2" evidence="10">
    <location>
        <begin position="1428"/>
        <end position="1481"/>
    </location>
</feature>
<dbReference type="PROSITE" id="PS50940">
    <property type="entry name" value="CHIT_BIND_II"/>
    <property type="match status" value="7"/>
</dbReference>
<dbReference type="GeneID" id="113504601"/>
<reference evidence="13" key="1">
    <citation type="submission" date="2025-08" db="UniProtKB">
        <authorList>
            <consortium name="RefSeq"/>
        </authorList>
    </citation>
    <scope>IDENTIFICATION</scope>
</reference>
<evidence type="ECO:0000259" key="10">
    <source>
        <dbReference type="PROSITE" id="PS50940"/>
    </source>
</evidence>
<dbReference type="FunCoup" id="A0A7E5WPV5">
    <property type="interactions" value="58"/>
</dbReference>
<dbReference type="PROSITE" id="PS51910">
    <property type="entry name" value="GH18_2"/>
    <property type="match status" value="5"/>
</dbReference>
<feature type="domain" description="Chitin-binding type-2" evidence="10">
    <location>
        <begin position="1225"/>
        <end position="1279"/>
    </location>
</feature>
<evidence type="ECO:0000256" key="9">
    <source>
        <dbReference type="SAM" id="SignalP"/>
    </source>
</evidence>
<dbReference type="SUPFAM" id="SSF54556">
    <property type="entry name" value="Chitinase insertion domain"/>
    <property type="match status" value="5"/>
</dbReference>
<dbReference type="Pfam" id="PF01607">
    <property type="entry name" value="CBM_14"/>
    <property type="match status" value="7"/>
</dbReference>
<feature type="compositionally biased region" description="Basic and acidic residues" evidence="8">
    <location>
        <begin position="1589"/>
        <end position="1598"/>
    </location>
</feature>
<feature type="domain" description="GH18" evidence="11">
    <location>
        <begin position="2088"/>
        <end position="2458"/>
    </location>
</feature>
<feature type="region of interest" description="Disordered" evidence="8">
    <location>
        <begin position="1373"/>
        <end position="1427"/>
    </location>
</feature>
<dbReference type="InterPro" id="IPR001223">
    <property type="entry name" value="Glyco_hydro18_cat"/>
</dbReference>
<evidence type="ECO:0000256" key="3">
    <source>
        <dbReference type="ARBA" id="ARBA00022729"/>
    </source>
</evidence>
<keyword evidence="12" id="KW-1185">Reference proteome</keyword>
<evidence type="ECO:0000259" key="11">
    <source>
        <dbReference type="PROSITE" id="PS51910"/>
    </source>
</evidence>
<evidence type="ECO:0000256" key="1">
    <source>
        <dbReference type="ARBA" id="ARBA00009121"/>
    </source>
</evidence>
<feature type="domain" description="Chitin-binding type-2" evidence="10">
    <location>
        <begin position="1102"/>
        <end position="1156"/>
    </location>
</feature>
<dbReference type="GO" id="GO:0006032">
    <property type="term" value="P:chitin catabolic process"/>
    <property type="evidence" value="ECO:0007669"/>
    <property type="project" value="TreeGrafter"/>
</dbReference>
<sequence>MGHNFILWCAAALALCAYAIASPRASVSFARSAVETIPHHEPIAAPIRASVESIPLRSLRDEGDERLPLRDAVEKRPIALKEPESSYKFVEDAEVISDDDLGGWQRYYGAANYLNNSTRNDERLQLGNANLQAMQQTVAGPTARRLVVCYMQSWAAYRAPPLAFTAGLVPKSCTHLHYASATMHPHTYAVIPTNEDYDIIKGGYRIATGLKRRIPGLKVMITVGGEGTDRLFSEMVQEHTSRSMFIESAINFMREHDFDGLDLHWVYPGEKDEREKELLTALLYELREKFSSYGFLLSTVLPPFRYQIEDGYDLSAVSGATDYTILQAWDMTHTKRDEPPSKAVQHSALHRDPGAGQRDQRYDNIEFMVKFILRHGMNAEKLVLGVPTYGRSYTLAPSTLPSPGAAVSGWGEEGPYTQTKGLLAYFEICSAEREGKGSSGVDEAGNSYAVFDNQWITYDTPATVLEKMKYVVTTGLAGAAAWSIDMDDFRGLCGAPFPILSAISTTLNGETIQTDQSTLKIGSCESEVPYLSSDEVSCAHFHFCTGGISYRMTCEDERLYDPSTGFCGHQDVAKCMPGQNLRISVEDAARFLSQAYENDFEWSEPTKEMSANKEPERFISDMDSKKSKQSDKLVVCYMTSWAFYRRGDGKFVPENIDTRLCTHVVYAYASLSPDDLIAKEFDPWADVTNNLYERVTSLRDVKVILGLGGWTDSAGDKYSRLVSSEANRSKFIAKLIPFLRMHNFKGLHLDWNYPVCWQSNCKKGAVSDKPNFAKFVKELSKALHDADMELGVALSGYKEVIESAYDLPTLSSAADFLSTMTYDYHGGWEKSTGHHTPLVPSPKDSLAYYSIEYAIKALISGGADPKKLLLGLSFYGQSYRLADIDGVKGPGSAAAGPGEPGEFTKQPGMLAYYEICYRVKNLRWKTGRQENAGPYTYSDNQWVGYDDPKSVTDKVEWAMRQGLGGVTAWAIDLDDFSNRCCAEPSPLLRAAGRALGRGIPSPPSAACERPPEPVTPSPPTTTTAESDGSIGGGGGGHDHHQHTSTTWPSWNPSTTASTTQTWWPAATTPMTTTTSTTTTKRPTTTTKRPTKKPSTESGGLEGASCNAGEYHAAPGDCEGYLQCEGGAWRKHRCAPGLHWAEKVNRCDWPSFAKCTESASSASTATTTLAPMTSRPPPRPTTTTTTTTTRRPTTSRTTTTTTTTTQRPTKKPTTEEPSESDGPADGMPCVGEQYNSVPGDCNAYLHCDGSVWRQQHCAPGLHWSNVQKHCDWPKYAKCEVPKSTTSAPKPTRPPPRPPTRPPTTTTTKAPESDSPTPDSSCGGSDMHAPASTCDAYLQCVGGRWRKQLCPPGLHWDRRTHRCDWVEFAMCEVGKPSKSSTSTSTTTTTTRRPTTTTTTTTTRRPPTKRPTRPTSTTTKRPIVDEQQVPDKNCNTGTYHAHPKCEKFYVCVNGMLIAQSCAPGLVWRPDRSQCDFPSASSCTDKRQGEPADTTQSQSALMQINEEPPKYCESGTYAQLPSDCTRYLHCLFGKFEEFACSAGLHWNQEKQICDWPKNAKCKRKSGPITTTSTSTTTTTSRPVEIDIETRPQAGHDVHDHSQAHQHGSQHSYPMPSKPLGKPFTGTQPEISPKPALLNSRYKLVCYYTNWSWYRPGIGKYSPEDIDPSLCTHIVYGFAVLGDDGLIKAHDSWSDYDNRFYEKVVEYKRYGIKVSLAIGGWNDSAGDKYSKLVNDPAARARFVTHVVNFLQKYGFDGLDLDWEYPKCWQVDCSQGPDSDKEGFADLVLELSAVLKPKGLLLSAAVSPSKKVIDAGYDVPVLARHLDWIAVMTYDYHGQWDKKTGHVAPLYYHPEDDNTYFNANYTIHYWMQKGAPANKLVMGMPTYGQTFTLGADKDSYQSLSGNKAATGLNAPAYAGGEPGEYTRAKGFLSYYEICDRIRYNGWKVVKDPHQRMGPYAYKDNQWVSFDDVDIIKKKVNFMKSLGLAGGMVWALDLDDFRNRCGQGKHPLINAIKDNLLASGVEEDTIHSDPIYEPPNSIDEDLDDIQVLPVTKPPKPIQITTVKEPVKTTTKRPTTTTTTTTVAAPTVNDEFKVVCYYTNWAWYRPGPGKYTPSDIDPSQCTHIVYAFAVLDTKRLVIKPHDIWLDVENKFYEKVVALKEKGVKVLLGLGGWDDSASDKYSRMVNSPSARRKFVIHALDFIEQYEFDGLDLDWEYPKCWQVNCEKGPSSDKQGFASLVKELRATFKPRGLLLSAAVSGSKRVIDAGYDVPTLSKNLDWISLMTYDYHGQWDKKTGHVSPMYASDSDADKTLNTNFTVHYWIDKGAQREKLILGVPFYGQSFSLEENAGTGLGVPSYAGGEAGDETRARGFLSFYEICDRIRVKGWHISRDPGGRMGPYAYYDDQWVSFDDDFMVRHKAEYVRAMGLGGSMAWSLDLDDFSGRNCGCGKSPLLATLNHVLRGLEEPPRCSLEEIQSENGDTDIDTGISIPEPKPDVEEPEDISVGAPVDETGTDTDTDTGINTDIDTDTDDDISNGGPSIEGTSCTGNVFKADETKCSKYYLCLNGNWMQLECPSPLHWYKNHCDWPEKAHCKTKALLRVSDQELEETQADKPIIGCYFTNWAFYRPGKHSFGPQQVDSSVCTHIIYTWAHLDGASFKLVPGNPELDVENDFYGKITQLRQTGVKVIIGAGGVMDSEARKWGRMVSNPVNRKIFVNSVLKFLRRWNFDGVQIAWQYPGCKQTPCTRSTVDSRERENFADLLSELSATLRPHDLELSAVVAASPEIAAIAYKPHILASELDWVVIAANDYYASSTGKTAYLVPLVSRHNNDVNSLNASLSYWTSVLPPNQVVLGVPAYARSYSLRGAASDTLGAPVSGPGEAGNYTRLPGFLAYYEVAEKLADKQWKESYTPAGTFSSGGGQWASYLSSKDVGSASAAARHFGARGAALWALDLDLKGECSLLNALRRGINEPDLPQETCSPAA</sequence>
<feature type="domain" description="GH18" evidence="11">
    <location>
        <begin position="1637"/>
        <end position="2016"/>
    </location>
</feature>
<evidence type="ECO:0000256" key="5">
    <source>
        <dbReference type="ARBA" id="ARBA00023157"/>
    </source>
</evidence>
<feature type="region of interest" description="Disordered" evidence="8">
    <location>
        <begin position="1159"/>
        <end position="1230"/>
    </location>
</feature>
<protein>
    <submittedName>
        <fullName evidence="13">Probable chitinase 10 isoform X1</fullName>
    </submittedName>
</protein>
<evidence type="ECO:0000256" key="2">
    <source>
        <dbReference type="ARBA" id="ARBA00022669"/>
    </source>
</evidence>
<dbReference type="Pfam" id="PF00704">
    <property type="entry name" value="Glyco_hydro_18"/>
    <property type="match status" value="5"/>
</dbReference>
<feature type="domain" description="Chitin-binding type-2" evidence="10">
    <location>
        <begin position="1505"/>
        <end position="1559"/>
    </location>
</feature>
<comment type="similarity">
    <text evidence="1">Belongs to the glycosyl hydrolase 18 family. Chitinase class II subfamily.</text>
</comment>
<dbReference type="InParanoid" id="A0A7E5WPV5"/>
<dbReference type="Gene3D" id="2.170.140.10">
    <property type="entry name" value="Chitin binding domain"/>
    <property type="match status" value="7"/>
</dbReference>
<dbReference type="CDD" id="cd02872">
    <property type="entry name" value="GH18_chitolectin_chitotriosidase"/>
    <property type="match status" value="3"/>
</dbReference>
<feature type="signal peptide" evidence="9">
    <location>
        <begin position="1"/>
        <end position="21"/>
    </location>
</feature>
<dbReference type="CTD" id="692403"/>
<dbReference type="Gene3D" id="3.20.20.80">
    <property type="entry name" value="Glycosidases"/>
    <property type="match status" value="5"/>
</dbReference>
<keyword evidence="6 7" id="KW-0326">Glycosidase</keyword>
<dbReference type="FunFam" id="3.20.20.80:FF:000007">
    <property type="entry name" value="Acidic mammalian chitinase"/>
    <property type="match status" value="3"/>
</dbReference>
<feature type="compositionally biased region" description="Low complexity" evidence="8">
    <location>
        <begin position="1159"/>
        <end position="1169"/>
    </location>
</feature>
<dbReference type="PANTHER" id="PTHR11177">
    <property type="entry name" value="CHITINASE"/>
    <property type="match status" value="1"/>
</dbReference>
<dbReference type="Proteomes" id="UP000322000">
    <property type="component" value="Chromosome 22"/>
</dbReference>
<feature type="domain" description="GH18" evidence="11">
    <location>
        <begin position="632"/>
        <end position="998"/>
    </location>
</feature>
<feature type="compositionally biased region" description="Low complexity" evidence="8">
    <location>
        <begin position="1374"/>
        <end position="1402"/>
    </location>
</feature>
<accession>A0A7E5WPV5</accession>
<keyword evidence="4 7" id="KW-0378">Hydrolase</keyword>
<keyword evidence="3 9" id="KW-0732">Signal</keyword>
<dbReference type="InterPro" id="IPR011583">
    <property type="entry name" value="Chitinase_II/V-like_cat"/>
</dbReference>
<dbReference type="InterPro" id="IPR029070">
    <property type="entry name" value="Chitinase_insertion_sf"/>
</dbReference>
<dbReference type="InterPro" id="IPR036508">
    <property type="entry name" value="Chitin-bd_dom_sf"/>
</dbReference>
<dbReference type="SMART" id="SM00494">
    <property type="entry name" value="ChtBD2"/>
    <property type="match status" value="7"/>
</dbReference>
<proteinExistence type="inferred from homology"/>
<feature type="domain" description="Chitin-binding type-2" evidence="10">
    <location>
        <begin position="1317"/>
        <end position="1371"/>
    </location>
</feature>
<dbReference type="PANTHER" id="PTHR11177:SF359">
    <property type="entry name" value="CHITINASE 10-RELATED"/>
    <property type="match status" value="1"/>
</dbReference>
<feature type="region of interest" description="Disordered" evidence="8">
    <location>
        <begin position="1475"/>
        <end position="1494"/>
    </location>
</feature>
<dbReference type="InterPro" id="IPR001579">
    <property type="entry name" value="Glyco_hydro_18_chit_AS"/>
</dbReference>
<evidence type="ECO:0000256" key="6">
    <source>
        <dbReference type="ARBA" id="ARBA00023295"/>
    </source>
</evidence>